<comment type="caution">
    <text evidence="1">The sequence shown here is derived from an EMBL/GenBank/DDBJ whole genome shotgun (WGS) entry which is preliminary data.</text>
</comment>
<reference evidence="1" key="1">
    <citation type="submission" date="2020-08" db="EMBL/GenBank/DDBJ databases">
        <title>Multicomponent nature underlies the extraordinary mechanical properties of spider dragline silk.</title>
        <authorList>
            <person name="Kono N."/>
            <person name="Nakamura H."/>
            <person name="Mori M."/>
            <person name="Yoshida Y."/>
            <person name="Ohtoshi R."/>
            <person name="Malay A.D."/>
            <person name="Moran D.A.P."/>
            <person name="Tomita M."/>
            <person name="Numata K."/>
            <person name="Arakawa K."/>
        </authorList>
    </citation>
    <scope>NUCLEOTIDE SEQUENCE</scope>
</reference>
<sequence length="85" mass="9972">MDIPALMYVHFHLAVYRVKDSNDLSKTTFDYIENRFQRSQSLANSLRQPKYYPETISVLLSRKLIQTNRPGRALKIDGFVFYVGK</sequence>
<dbReference type="EMBL" id="BMAW01069384">
    <property type="protein sequence ID" value="GFT68676.1"/>
    <property type="molecule type" value="Genomic_DNA"/>
</dbReference>
<name>A0A8X6TXU3_NEPPI</name>
<protein>
    <submittedName>
        <fullName evidence="1">Uncharacterized protein</fullName>
    </submittedName>
</protein>
<dbReference type="AlphaFoldDB" id="A0A8X6TXU3"/>
<evidence type="ECO:0000313" key="1">
    <source>
        <dbReference type="EMBL" id="GFT68676.1"/>
    </source>
</evidence>
<keyword evidence="2" id="KW-1185">Reference proteome</keyword>
<proteinExistence type="predicted"/>
<organism evidence="1 2">
    <name type="scientific">Nephila pilipes</name>
    <name type="common">Giant wood spider</name>
    <name type="synonym">Nephila maculata</name>
    <dbReference type="NCBI Taxonomy" id="299642"/>
    <lineage>
        <taxon>Eukaryota</taxon>
        <taxon>Metazoa</taxon>
        <taxon>Ecdysozoa</taxon>
        <taxon>Arthropoda</taxon>
        <taxon>Chelicerata</taxon>
        <taxon>Arachnida</taxon>
        <taxon>Araneae</taxon>
        <taxon>Araneomorphae</taxon>
        <taxon>Entelegynae</taxon>
        <taxon>Araneoidea</taxon>
        <taxon>Nephilidae</taxon>
        <taxon>Nephila</taxon>
    </lineage>
</organism>
<evidence type="ECO:0000313" key="2">
    <source>
        <dbReference type="Proteomes" id="UP000887013"/>
    </source>
</evidence>
<dbReference type="Proteomes" id="UP000887013">
    <property type="component" value="Unassembled WGS sequence"/>
</dbReference>
<accession>A0A8X6TXU3</accession>
<gene>
    <name evidence="1" type="ORF">NPIL_500651</name>
</gene>